<protein>
    <recommendedName>
        <fullName evidence="2">TNase-like domain-containing protein</fullName>
    </recommendedName>
</protein>
<evidence type="ECO:0000259" key="2">
    <source>
        <dbReference type="PROSITE" id="PS50830"/>
    </source>
</evidence>
<dbReference type="InterPro" id="IPR035437">
    <property type="entry name" value="SNase_OB-fold_sf"/>
</dbReference>
<name>A0A510XT38_9GAMM</name>
<proteinExistence type="predicted"/>
<accession>A0A510XT38</accession>
<feature type="chain" id="PRO_5021884946" description="TNase-like domain-containing protein" evidence="1">
    <location>
        <begin position="17"/>
        <end position="144"/>
    </location>
</feature>
<reference evidence="3 4" key="1">
    <citation type="submission" date="2019-07" db="EMBL/GenBank/DDBJ databases">
        <title>Whole genome shotgun sequence of Pseudoalteromonas espejiana NBRC 102222.</title>
        <authorList>
            <person name="Hosoyama A."/>
            <person name="Uohara A."/>
            <person name="Ohji S."/>
            <person name="Ichikawa N."/>
        </authorList>
    </citation>
    <scope>NUCLEOTIDE SEQUENCE [LARGE SCALE GENOMIC DNA]</scope>
    <source>
        <strain evidence="3 4">NBRC 102222</strain>
    </source>
</reference>
<dbReference type="InterPro" id="IPR016071">
    <property type="entry name" value="Staphylococal_nuclease_OB-fold"/>
</dbReference>
<comment type="caution">
    <text evidence="3">The sequence shown here is derived from an EMBL/GenBank/DDBJ whole genome shotgun (WGS) entry which is preliminary data.</text>
</comment>
<evidence type="ECO:0000256" key="1">
    <source>
        <dbReference type="SAM" id="SignalP"/>
    </source>
</evidence>
<dbReference type="Proteomes" id="UP000321419">
    <property type="component" value="Unassembled WGS sequence"/>
</dbReference>
<dbReference type="EMBL" id="BJUM01000008">
    <property type="protein sequence ID" value="GEK54196.1"/>
    <property type="molecule type" value="Genomic_DNA"/>
</dbReference>
<feature type="domain" description="TNase-like" evidence="2">
    <location>
        <begin position="26"/>
        <end position="144"/>
    </location>
</feature>
<dbReference type="OrthoDB" id="309040at2"/>
<evidence type="ECO:0000313" key="3">
    <source>
        <dbReference type="EMBL" id="GEK54196.1"/>
    </source>
</evidence>
<dbReference type="PROSITE" id="PS50830">
    <property type="entry name" value="TNASE_3"/>
    <property type="match status" value="1"/>
</dbReference>
<dbReference type="Gene3D" id="2.40.50.90">
    <property type="match status" value="1"/>
</dbReference>
<dbReference type="RefSeq" id="WP_089347489.1">
    <property type="nucleotide sequence ID" value="NZ_BJUM01000008.1"/>
</dbReference>
<dbReference type="SUPFAM" id="SSF50199">
    <property type="entry name" value="Staphylococcal nuclease"/>
    <property type="match status" value="1"/>
</dbReference>
<keyword evidence="1" id="KW-0732">Signal</keyword>
<gene>
    <name evidence="3" type="ORF">PES01_10410</name>
</gene>
<organism evidence="3 4">
    <name type="scientific">Pseudoalteromonas espejiana</name>
    <dbReference type="NCBI Taxonomy" id="28107"/>
    <lineage>
        <taxon>Bacteria</taxon>
        <taxon>Pseudomonadati</taxon>
        <taxon>Pseudomonadota</taxon>
        <taxon>Gammaproteobacteria</taxon>
        <taxon>Alteromonadales</taxon>
        <taxon>Pseudoalteromonadaceae</taxon>
        <taxon>Pseudoalteromonas</taxon>
    </lineage>
</organism>
<dbReference type="AlphaFoldDB" id="A0A510XT38"/>
<dbReference type="Pfam" id="PF00565">
    <property type="entry name" value="SNase"/>
    <property type="match status" value="1"/>
</dbReference>
<dbReference type="SMART" id="SM00318">
    <property type="entry name" value="SNc"/>
    <property type="match status" value="1"/>
</dbReference>
<feature type="signal peptide" evidence="1">
    <location>
        <begin position="1"/>
        <end position="16"/>
    </location>
</feature>
<sequence>MRLFALLFLLSFTANAESIRNKNHGTLIVSEVTSIYDGDTFRANIKGLHSLIGERIGIRVAGVDTPEIRGKCKQEKDLARQAKQVTVEALRSAKVIELRNTKRGKYFRIVADVYVDNKNLTDILISSGLGVAYDGGTKAKDWCS</sequence>
<keyword evidence="4" id="KW-1185">Reference proteome</keyword>
<evidence type="ECO:0000313" key="4">
    <source>
        <dbReference type="Proteomes" id="UP000321419"/>
    </source>
</evidence>